<dbReference type="InterPro" id="IPR006212">
    <property type="entry name" value="Furin_repeat"/>
</dbReference>
<dbReference type="InterPro" id="IPR004035">
    <property type="entry name" value="Endouclease-III_FeS-bd_BS"/>
</dbReference>
<feature type="domain" description="EGF-like" evidence="5">
    <location>
        <begin position="123"/>
        <end position="153"/>
    </location>
</feature>
<organism evidence="6">
    <name type="scientific">Spironucleus salmonicida</name>
    <dbReference type="NCBI Taxonomy" id="348837"/>
    <lineage>
        <taxon>Eukaryota</taxon>
        <taxon>Metamonada</taxon>
        <taxon>Diplomonadida</taxon>
        <taxon>Hexamitidae</taxon>
        <taxon>Hexamitinae</taxon>
        <taxon>Spironucleus</taxon>
    </lineage>
</organism>
<proteinExistence type="inferred from homology"/>
<feature type="domain" description="EGF-like" evidence="5">
    <location>
        <begin position="294"/>
        <end position="332"/>
    </location>
</feature>
<dbReference type="PANTHER" id="PTHR45756">
    <property type="entry name" value="PALMITOYLTRANSFERASE"/>
    <property type="match status" value="1"/>
</dbReference>
<keyword evidence="4" id="KW-0472">Membrane</keyword>
<dbReference type="SMART" id="SM00181">
    <property type="entry name" value="EGF"/>
    <property type="match status" value="5"/>
</dbReference>
<dbReference type="Pfam" id="PF03302">
    <property type="entry name" value="VSP"/>
    <property type="match status" value="1"/>
</dbReference>
<evidence type="ECO:0000313" key="7">
    <source>
        <dbReference type="EMBL" id="KAH0571845.1"/>
    </source>
</evidence>
<name>V6LF71_9EUKA</name>
<reference evidence="7" key="2">
    <citation type="submission" date="2020-12" db="EMBL/GenBank/DDBJ databases">
        <title>New Spironucleus salmonicida genome in near-complete chromosomes.</title>
        <authorList>
            <person name="Xu F."/>
            <person name="Kurt Z."/>
            <person name="Jimenez-Gonzalez A."/>
            <person name="Astvaldsson A."/>
            <person name="Andersson J.O."/>
            <person name="Svard S.G."/>
        </authorList>
    </citation>
    <scope>NUCLEOTIDE SEQUENCE</scope>
    <source>
        <strain evidence="7">ATCC 50377</strain>
    </source>
</reference>
<keyword evidence="8" id="KW-1185">Reference proteome</keyword>
<evidence type="ECO:0000256" key="1">
    <source>
        <dbReference type="ARBA" id="ARBA00008343"/>
    </source>
</evidence>
<dbReference type="SMART" id="SM00261">
    <property type="entry name" value="FU"/>
    <property type="match status" value="4"/>
</dbReference>
<evidence type="ECO:0000259" key="5">
    <source>
        <dbReference type="SMART" id="SM00181"/>
    </source>
</evidence>
<keyword evidence="3" id="KW-0326">Glycosidase</keyword>
<dbReference type="EMBL" id="AUWU02000006">
    <property type="protein sequence ID" value="KAH0571845.1"/>
    <property type="molecule type" value="Genomic_DNA"/>
</dbReference>
<dbReference type="InterPro" id="IPR009030">
    <property type="entry name" value="Growth_fac_rcpt_cys_sf"/>
</dbReference>
<evidence type="ECO:0000313" key="8">
    <source>
        <dbReference type="Proteomes" id="UP000018208"/>
    </source>
</evidence>
<dbReference type="PANTHER" id="PTHR45756:SF1">
    <property type="entry name" value="PROTEIN KINASE DOMAIN CONTAINING PROTEIN"/>
    <property type="match status" value="1"/>
</dbReference>
<dbReference type="VEuPathDB" id="GiardiaDB:SS50377_26041"/>
<feature type="domain" description="EGF-like" evidence="5">
    <location>
        <begin position="93"/>
        <end position="122"/>
    </location>
</feature>
<keyword evidence="4" id="KW-0812">Transmembrane</keyword>
<protein>
    <submittedName>
        <fullName evidence="6">Cysteine-rich membrane protein 1</fullName>
    </submittedName>
</protein>
<dbReference type="AlphaFoldDB" id="V6LF71"/>
<comment type="similarity">
    <text evidence="1">Belongs to the Nth/MutY family.</text>
</comment>
<dbReference type="Gene3D" id="2.10.220.10">
    <property type="entry name" value="Hormone Receptor, Insulin-like Growth Factor Receptor 1, Chain A, domain 2"/>
    <property type="match status" value="1"/>
</dbReference>
<dbReference type="InterPro" id="IPR000742">
    <property type="entry name" value="EGF"/>
</dbReference>
<dbReference type="InterPro" id="IPR053215">
    <property type="entry name" value="TKL_Ser/Thr_kinase"/>
</dbReference>
<feature type="domain" description="EGF-like" evidence="5">
    <location>
        <begin position="27"/>
        <end position="62"/>
    </location>
</feature>
<dbReference type="Proteomes" id="UP000018208">
    <property type="component" value="Unassembled WGS sequence"/>
</dbReference>
<sequence length="376" mass="37930">MPETCKTGADCPDGFVCPGELTSMSQDCAKCTVAGCKTCTAAAIGTCTACLPRFILDGSACSACSAGCGTCTSGTVCTNCDDGFMLKDSACTACSPGCKTCTAAETCTACNDGFIMDSSACKACSANCKTCNNDGSTCTACNDNFFIKGGKCDKDECDSATPCTAGKFCSILASGNICTDCESKCESCTSATKCSTCKASNEMNTDQTCTGTCAGLKVNEACISSTASTCGSAGQQTACSCGTTAKNCLTCPIPPVPTPDANNCDDKLCTCDTGSTGTCKACVDTTNYAFDTDKCVAKAPTTCGTCLPGYVLKENKCDECASGYSKVGEFCFNDVDPSSANKLSGGAVAGIVIAVLVVVGAVGGGLAYYFIKRARK</sequence>
<accession>V6LF71</accession>
<evidence type="ECO:0000256" key="4">
    <source>
        <dbReference type="SAM" id="Phobius"/>
    </source>
</evidence>
<dbReference type="GO" id="GO:0016798">
    <property type="term" value="F:hydrolase activity, acting on glycosyl bonds"/>
    <property type="evidence" value="ECO:0007669"/>
    <property type="project" value="UniProtKB-KW"/>
</dbReference>
<dbReference type="InterPro" id="IPR005127">
    <property type="entry name" value="Giardia_VSP"/>
</dbReference>
<keyword evidence="4" id="KW-1133">Transmembrane helix</keyword>
<dbReference type="SUPFAM" id="SSF57184">
    <property type="entry name" value="Growth factor receptor domain"/>
    <property type="match status" value="2"/>
</dbReference>
<feature type="domain" description="EGF-like" evidence="5">
    <location>
        <begin position="63"/>
        <end position="92"/>
    </location>
</feature>
<evidence type="ECO:0000256" key="2">
    <source>
        <dbReference type="ARBA" id="ARBA00022801"/>
    </source>
</evidence>
<dbReference type="EMBL" id="KI546164">
    <property type="protein sequence ID" value="EST42336.1"/>
    <property type="molecule type" value="Genomic_DNA"/>
</dbReference>
<evidence type="ECO:0000313" key="6">
    <source>
        <dbReference type="EMBL" id="EST42336.1"/>
    </source>
</evidence>
<feature type="transmembrane region" description="Helical" evidence="4">
    <location>
        <begin position="347"/>
        <end position="371"/>
    </location>
</feature>
<reference evidence="6 7" key="1">
    <citation type="journal article" date="2014" name="PLoS Genet.">
        <title>The Genome of Spironucleus salmonicida Highlights a Fish Pathogen Adapted to Fluctuating Environments.</title>
        <authorList>
            <person name="Xu F."/>
            <person name="Jerlstrom-Hultqvist J."/>
            <person name="Einarsson E."/>
            <person name="Astvaldsson A."/>
            <person name="Svard S.G."/>
            <person name="Andersson J.O."/>
        </authorList>
    </citation>
    <scope>NUCLEOTIDE SEQUENCE</scope>
    <source>
        <strain evidence="7">ATCC 50377</strain>
    </source>
</reference>
<evidence type="ECO:0000256" key="3">
    <source>
        <dbReference type="ARBA" id="ARBA00023295"/>
    </source>
</evidence>
<gene>
    <name evidence="6" type="ORF">SS50377_18125</name>
    <name evidence="7" type="ORF">SS50377_26041</name>
</gene>
<dbReference type="PROSITE" id="PS00764">
    <property type="entry name" value="ENDONUCLEASE_III_1"/>
    <property type="match status" value="1"/>
</dbReference>
<keyword evidence="2" id="KW-0378">Hydrolase</keyword>